<proteinExistence type="predicted"/>
<protein>
    <submittedName>
        <fullName evidence="3">Uncharacterized protein</fullName>
    </submittedName>
</protein>
<evidence type="ECO:0000256" key="1">
    <source>
        <dbReference type="SAM" id="Phobius"/>
    </source>
</evidence>
<name>A0AAV4D3V4_9GAST</name>
<feature type="transmembrane region" description="Helical" evidence="1">
    <location>
        <begin position="117"/>
        <end position="134"/>
    </location>
</feature>
<gene>
    <name evidence="3" type="ORF">PoB_006534700</name>
</gene>
<sequence length="135" mass="14628">MVRVISCQAAAILLCVVAAYAVATPMIGKEKRNAVPNKLLPTYASFPKDGIAKVRSLAKEKRSVDQRTRVSASATNCGEHAVSHSVVEWGSDWDWNARPPPAMRSAARSAISNNSAYSLHFLALLQMILVFISMA</sequence>
<feature type="signal peptide" evidence="2">
    <location>
        <begin position="1"/>
        <end position="21"/>
    </location>
</feature>
<accession>A0AAV4D3V4</accession>
<keyword evidence="1" id="KW-0812">Transmembrane</keyword>
<keyword evidence="1" id="KW-1133">Transmembrane helix</keyword>
<keyword evidence="4" id="KW-1185">Reference proteome</keyword>
<comment type="caution">
    <text evidence="3">The sequence shown here is derived from an EMBL/GenBank/DDBJ whole genome shotgun (WGS) entry which is preliminary data.</text>
</comment>
<dbReference type="Proteomes" id="UP000735302">
    <property type="component" value="Unassembled WGS sequence"/>
</dbReference>
<keyword evidence="1" id="KW-0472">Membrane</keyword>
<feature type="chain" id="PRO_5043450203" evidence="2">
    <location>
        <begin position="22"/>
        <end position="135"/>
    </location>
</feature>
<dbReference type="EMBL" id="BLXT01007365">
    <property type="protein sequence ID" value="GFO38842.1"/>
    <property type="molecule type" value="Genomic_DNA"/>
</dbReference>
<organism evidence="3 4">
    <name type="scientific">Plakobranchus ocellatus</name>
    <dbReference type="NCBI Taxonomy" id="259542"/>
    <lineage>
        <taxon>Eukaryota</taxon>
        <taxon>Metazoa</taxon>
        <taxon>Spiralia</taxon>
        <taxon>Lophotrochozoa</taxon>
        <taxon>Mollusca</taxon>
        <taxon>Gastropoda</taxon>
        <taxon>Heterobranchia</taxon>
        <taxon>Euthyneura</taxon>
        <taxon>Panpulmonata</taxon>
        <taxon>Sacoglossa</taxon>
        <taxon>Placobranchoidea</taxon>
        <taxon>Plakobranchidae</taxon>
        <taxon>Plakobranchus</taxon>
    </lineage>
</organism>
<evidence type="ECO:0000256" key="2">
    <source>
        <dbReference type="SAM" id="SignalP"/>
    </source>
</evidence>
<keyword evidence="2" id="KW-0732">Signal</keyword>
<evidence type="ECO:0000313" key="4">
    <source>
        <dbReference type="Proteomes" id="UP000735302"/>
    </source>
</evidence>
<dbReference type="AlphaFoldDB" id="A0AAV4D3V4"/>
<reference evidence="3 4" key="1">
    <citation type="journal article" date="2021" name="Elife">
        <title>Chloroplast acquisition without the gene transfer in kleptoplastic sea slugs, Plakobranchus ocellatus.</title>
        <authorList>
            <person name="Maeda T."/>
            <person name="Takahashi S."/>
            <person name="Yoshida T."/>
            <person name="Shimamura S."/>
            <person name="Takaki Y."/>
            <person name="Nagai Y."/>
            <person name="Toyoda A."/>
            <person name="Suzuki Y."/>
            <person name="Arimoto A."/>
            <person name="Ishii H."/>
            <person name="Satoh N."/>
            <person name="Nishiyama T."/>
            <person name="Hasebe M."/>
            <person name="Maruyama T."/>
            <person name="Minagawa J."/>
            <person name="Obokata J."/>
            <person name="Shigenobu S."/>
        </authorList>
    </citation>
    <scope>NUCLEOTIDE SEQUENCE [LARGE SCALE GENOMIC DNA]</scope>
</reference>
<evidence type="ECO:0000313" key="3">
    <source>
        <dbReference type="EMBL" id="GFO38842.1"/>
    </source>
</evidence>